<reference evidence="16" key="1">
    <citation type="journal article" date="2015" name="Proc. Natl. Acad. Sci. U.S.A.">
        <title>Bacterial clade with the ribosomal RNA operon on a small plasmid rather than the chromosome.</title>
        <authorList>
            <person name="Anda M."/>
            <person name="Ohtsubo Y."/>
            <person name="Okubo T."/>
            <person name="Sugawara M."/>
            <person name="Nagata Y."/>
            <person name="Tsuda M."/>
            <person name="Minamisawa K."/>
            <person name="Mitsui H."/>
        </authorList>
    </citation>
    <scope>NUCLEOTIDE SEQUENCE</scope>
    <source>
        <strain evidence="16">DSM 21988</strain>
    </source>
</reference>
<dbReference type="AlphaFoldDB" id="A0A0P0YWT4"/>
<dbReference type="SUPFAM" id="SSF56935">
    <property type="entry name" value="Porins"/>
    <property type="match status" value="1"/>
</dbReference>
<evidence type="ECO:0000256" key="2">
    <source>
        <dbReference type="ARBA" id="ARBA00022448"/>
    </source>
</evidence>
<keyword evidence="2 10" id="KW-0813">Transport</keyword>
<keyword evidence="7 12" id="KW-0798">TonB box</keyword>
<name>A0A0P0YWT4_9HYPH</name>
<dbReference type="RefSeq" id="WP_060602487.1">
    <property type="nucleotide sequence ID" value="NZ_BBWQ01000009.1"/>
</dbReference>
<dbReference type="PANTHER" id="PTHR30069:SF53">
    <property type="entry name" value="COLICIN I RECEPTOR-RELATED"/>
    <property type="match status" value="1"/>
</dbReference>
<keyword evidence="8 10" id="KW-0472">Membrane</keyword>
<keyword evidence="9 10" id="KW-0998">Cell outer membrane</keyword>
<evidence type="ECO:0000256" key="4">
    <source>
        <dbReference type="ARBA" id="ARBA00022692"/>
    </source>
</evidence>
<evidence type="ECO:0000256" key="12">
    <source>
        <dbReference type="RuleBase" id="RU003357"/>
    </source>
</evidence>
<dbReference type="GO" id="GO:0006811">
    <property type="term" value="P:monoatomic ion transport"/>
    <property type="evidence" value="ECO:0007669"/>
    <property type="project" value="UniProtKB-KW"/>
</dbReference>
<dbReference type="EMBL" id="LC066371">
    <property type="protein sequence ID" value="BAT25947.1"/>
    <property type="molecule type" value="Genomic_DNA"/>
</dbReference>
<evidence type="ECO:0000256" key="3">
    <source>
        <dbReference type="ARBA" id="ARBA00022452"/>
    </source>
</evidence>
<sequence>MQPENDRNEVALSIRLAACLTGSALLAISSAARAQSTMLPAAIALDPVIVTANRTSTPARAVGSAVTVIDRAELERRQVRFVADALRTVPGVGLSRTGGAGGLTQVRLRGAEGNQTLVLIDGIEVNDPASGGEYDFANLLADDVERIEVLRGPQSALFGSDAIGGVINIVTRKGEGKTSASARMEGGSLGTASGLVSIGGAAGNADFFGSLGGYRTDGESSASQWRGNPERDGYDNVTGFAKFGFDATEDLRFDMVGRVTDYRADADGFADGLPADADAATRGRQMYGRVQARLDTLDGRWQHVAGISRSHSTLRYLTNGVRTDAYVGDRTKVDYQSNVFITQEAARLDHTFTVLAEHEEESADVDGAYSSFDRSTGQTGLVGQYQLGIADALFLTGAVRHDMNDRFADATTWRGTAAYDLSRTGTKLRGSYGTGIKNPSLFELFGYDGTYRGNPGLKPERAKGWDIGVDQWIVRDALSVEATYFDQRITDLIQGAGTTSINLDGTSSIHGIELGATAYLMDGLTVRAAYTFLDGEDADGITLARRPENVASLDIGYSFLDGAAALNLGIVYTGGQQDIAFDAFYNQSRVELDSYTLVNLAGSYRFNDHAEAFARVENLFDERYEDVYGYGGMGRLAVAGVKLSF</sequence>
<feature type="signal peptide" evidence="13">
    <location>
        <begin position="1"/>
        <end position="34"/>
    </location>
</feature>
<dbReference type="Pfam" id="PF07715">
    <property type="entry name" value="Plug"/>
    <property type="match status" value="1"/>
</dbReference>
<evidence type="ECO:0000256" key="5">
    <source>
        <dbReference type="ARBA" id="ARBA00022729"/>
    </source>
</evidence>
<evidence type="ECO:0000256" key="9">
    <source>
        <dbReference type="ARBA" id="ARBA00023237"/>
    </source>
</evidence>
<dbReference type="Gene3D" id="2.40.170.20">
    <property type="entry name" value="TonB-dependent receptor, beta-barrel domain"/>
    <property type="match status" value="1"/>
</dbReference>
<dbReference type="InterPro" id="IPR000531">
    <property type="entry name" value="Beta-barrel_TonB"/>
</dbReference>
<keyword evidence="6" id="KW-0406">Ion transport</keyword>
<comment type="similarity">
    <text evidence="10 12">Belongs to the TonB-dependent receptor family.</text>
</comment>
<evidence type="ECO:0000256" key="8">
    <source>
        <dbReference type="ARBA" id="ARBA00023136"/>
    </source>
</evidence>
<evidence type="ECO:0000313" key="16">
    <source>
        <dbReference type="EMBL" id="BAT25947.1"/>
    </source>
</evidence>
<dbReference type="Pfam" id="PF00593">
    <property type="entry name" value="TonB_dep_Rec_b-barrel"/>
    <property type="match status" value="1"/>
</dbReference>
<keyword evidence="5 13" id="KW-0732">Signal</keyword>
<comment type="subcellular location">
    <subcellularLocation>
        <location evidence="1 10">Cell outer membrane</location>
        <topology evidence="1 10">Multi-pass membrane protein</topology>
    </subcellularLocation>
</comment>
<evidence type="ECO:0000256" key="11">
    <source>
        <dbReference type="PROSITE-ProRule" id="PRU10144"/>
    </source>
</evidence>
<evidence type="ECO:0000256" key="1">
    <source>
        <dbReference type="ARBA" id="ARBA00004571"/>
    </source>
</evidence>
<keyword evidence="4 10" id="KW-0812">Transmembrane</keyword>
<dbReference type="InterPro" id="IPR012910">
    <property type="entry name" value="Plug_dom"/>
</dbReference>
<feature type="domain" description="TonB-dependent receptor-like beta-barrel" evidence="14">
    <location>
        <begin position="228"/>
        <end position="619"/>
    </location>
</feature>
<dbReference type="InterPro" id="IPR039426">
    <property type="entry name" value="TonB-dep_rcpt-like"/>
</dbReference>
<dbReference type="GO" id="GO:0009279">
    <property type="term" value="C:cell outer membrane"/>
    <property type="evidence" value="ECO:0007669"/>
    <property type="project" value="UniProtKB-SubCell"/>
</dbReference>
<dbReference type="InterPro" id="IPR036942">
    <property type="entry name" value="Beta-barrel_TonB_sf"/>
</dbReference>
<accession>A0A0P0YWT4</accession>
<organism evidence="16">
    <name type="scientific">Aureimonas altamirensis</name>
    <dbReference type="NCBI Taxonomy" id="370622"/>
    <lineage>
        <taxon>Bacteria</taxon>
        <taxon>Pseudomonadati</taxon>
        <taxon>Pseudomonadota</taxon>
        <taxon>Alphaproteobacteria</taxon>
        <taxon>Hyphomicrobiales</taxon>
        <taxon>Aurantimonadaceae</taxon>
        <taxon>Aureimonas</taxon>
    </lineage>
</organism>
<dbReference type="GO" id="GO:0015889">
    <property type="term" value="P:cobalamin transport"/>
    <property type="evidence" value="ECO:0007669"/>
    <property type="project" value="TreeGrafter"/>
</dbReference>
<evidence type="ECO:0000259" key="15">
    <source>
        <dbReference type="Pfam" id="PF07715"/>
    </source>
</evidence>
<dbReference type="CDD" id="cd01347">
    <property type="entry name" value="ligand_gated_channel"/>
    <property type="match status" value="1"/>
</dbReference>
<dbReference type="PANTHER" id="PTHR30069">
    <property type="entry name" value="TONB-DEPENDENT OUTER MEMBRANE RECEPTOR"/>
    <property type="match status" value="1"/>
</dbReference>
<evidence type="ECO:0000256" key="13">
    <source>
        <dbReference type="SAM" id="SignalP"/>
    </source>
</evidence>
<evidence type="ECO:0000256" key="7">
    <source>
        <dbReference type="ARBA" id="ARBA00023077"/>
    </source>
</evidence>
<feature type="chain" id="PRO_5006057861" evidence="13">
    <location>
        <begin position="35"/>
        <end position="645"/>
    </location>
</feature>
<evidence type="ECO:0000259" key="14">
    <source>
        <dbReference type="Pfam" id="PF00593"/>
    </source>
</evidence>
<evidence type="ECO:0000256" key="6">
    <source>
        <dbReference type="ARBA" id="ARBA00023065"/>
    </source>
</evidence>
<feature type="domain" description="TonB-dependent receptor plug" evidence="15">
    <location>
        <begin position="59"/>
        <end position="166"/>
    </location>
</feature>
<proteinExistence type="inferred from homology"/>
<protein>
    <submittedName>
        <fullName evidence="16">Outer membrane cobalamin receptor protein BtuB</fullName>
    </submittedName>
</protein>
<dbReference type="InterPro" id="IPR037066">
    <property type="entry name" value="Plug_dom_sf"/>
</dbReference>
<keyword evidence="3 10" id="KW-1134">Transmembrane beta strand</keyword>
<feature type="short sequence motif" description="TonB C-terminal box" evidence="11">
    <location>
        <begin position="628"/>
        <end position="645"/>
    </location>
</feature>
<dbReference type="PROSITE" id="PS52016">
    <property type="entry name" value="TONB_DEPENDENT_REC_3"/>
    <property type="match status" value="1"/>
</dbReference>
<keyword evidence="16" id="KW-0675">Receptor</keyword>
<dbReference type="PROSITE" id="PS01156">
    <property type="entry name" value="TONB_DEPENDENT_REC_2"/>
    <property type="match status" value="1"/>
</dbReference>
<evidence type="ECO:0000256" key="10">
    <source>
        <dbReference type="PROSITE-ProRule" id="PRU01360"/>
    </source>
</evidence>
<dbReference type="Gene3D" id="2.170.130.10">
    <property type="entry name" value="TonB-dependent receptor, plug domain"/>
    <property type="match status" value="1"/>
</dbReference>
<dbReference type="InterPro" id="IPR010917">
    <property type="entry name" value="TonB_rcpt_CS"/>
</dbReference>